<name>A0A4Q9MWE9_9APHY</name>
<dbReference type="Proteomes" id="UP000292957">
    <property type="component" value="Unassembled WGS sequence"/>
</dbReference>
<protein>
    <submittedName>
        <fullName evidence="1">Uncharacterized protein</fullName>
    </submittedName>
</protein>
<accession>A0A4Q9MWE9</accession>
<sequence length="74" mass="8192">MIVRMCSLLRQHQPYFLTCLAVACPLPQTGPARLQPIIEMSMRQGHHVEYLGAGAVIALCGHMVKSSSALRFVR</sequence>
<reference evidence="1" key="1">
    <citation type="submission" date="2019-01" db="EMBL/GenBank/DDBJ databases">
        <title>Draft genome sequences of three monokaryotic isolates of the white-rot basidiomycete fungus Dichomitus squalens.</title>
        <authorList>
            <consortium name="DOE Joint Genome Institute"/>
            <person name="Lopez S.C."/>
            <person name="Andreopoulos B."/>
            <person name="Pangilinan J."/>
            <person name="Lipzen A."/>
            <person name="Riley R."/>
            <person name="Ahrendt S."/>
            <person name="Ng V."/>
            <person name="Barry K."/>
            <person name="Daum C."/>
            <person name="Grigoriev I.V."/>
            <person name="Hilden K.S."/>
            <person name="Makela M.R."/>
            <person name="de Vries R.P."/>
        </authorList>
    </citation>
    <scope>NUCLEOTIDE SEQUENCE [LARGE SCALE GENOMIC DNA]</scope>
    <source>
        <strain evidence="1">OM18370.1</strain>
    </source>
</reference>
<evidence type="ECO:0000313" key="1">
    <source>
        <dbReference type="EMBL" id="TBU30992.1"/>
    </source>
</evidence>
<proteinExistence type="predicted"/>
<dbReference type="AlphaFoldDB" id="A0A4Q9MWE9"/>
<dbReference type="PROSITE" id="PS51257">
    <property type="entry name" value="PROKAR_LIPOPROTEIN"/>
    <property type="match status" value="1"/>
</dbReference>
<gene>
    <name evidence="1" type="ORF">BD311DRAFT_657766</name>
</gene>
<organism evidence="1">
    <name type="scientific">Dichomitus squalens</name>
    <dbReference type="NCBI Taxonomy" id="114155"/>
    <lineage>
        <taxon>Eukaryota</taxon>
        <taxon>Fungi</taxon>
        <taxon>Dikarya</taxon>
        <taxon>Basidiomycota</taxon>
        <taxon>Agaricomycotina</taxon>
        <taxon>Agaricomycetes</taxon>
        <taxon>Polyporales</taxon>
        <taxon>Polyporaceae</taxon>
        <taxon>Dichomitus</taxon>
    </lineage>
</organism>
<dbReference type="EMBL" id="ML143402">
    <property type="protein sequence ID" value="TBU30992.1"/>
    <property type="molecule type" value="Genomic_DNA"/>
</dbReference>